<dbReference type="EMBL" id="KK105169">
    <property type="protein sequence ID" value="KIY92956.1"/>
    <property type="molecule type" value="Genomic_DNA"/>
</dbReference>
<organism evidence="2 3">
    <name type="scientific">Monoraphidium neglectum</name>
    <dbReference type="NCBI Taxonomy" id="145388"/>
    <lineage>
        <taxon>Eukaryota</taxon>
        <taxon>Viridiplantae</taxon>
        <taxon>Chlorophyta</taxon>
        <taxon>core chlorophytes</taxon>
        <taxon>Chlorophyceae</taxon>
        <taxon>CS clade</taxon>
        <taxon>Sphaeropleales</taxon>
        <taxon>Selenastraceae</taxon>
        <taxon>Monoraphidium</taxon>
    </lineage>
</organism>
<evidence type="ECO:0000256" key="1">
    <source>
        <dbReference type="SAM" id="MobiDB-lite"/>
    </source>
</evidence>
<dbReference type="Proteomes" id="UP000054498">
    <property type="component" value="Unassembled WGS sequence"/>
</dbReference>
<keyword evidence="3" id="KW-1185">Reference proteome</keyword>
<dbReference type="KEGG" id="mng:MNEG_15008"/>
<reference evidence="2 3" key="1">
    <citation type="journal article" date="2013" name="BMC Genomics">
        <title>Reconstruction of the lipid metabolism for the microalga Monoraphidium neglectum from its genome sequence reveals characteristics suitable for biofuel production.</title>
        <authorList>
            <person name="Bogen C."/>
            <person name="Al-Dilaimi A."/>
            <person name="Albersmeier A."/>
            <person name="Wichmann J."/>
            <person name="Grundmann M."/>
            <person name="Rupp O."/>
            <person name="Lauersen K.J."/>
            <person name="Blifernez-Klassen O."/>
            <person name="Kalinowski J."/>
            <person name="Goesmann A."/>
            <person name="Mussgnug J.H."/>
            <person name="Kruse O."/>
        </authorList>
    </citation>
    <scope>NUCLEOTIDE SEQUENCE [LARGE SCALE GENOMIC DNA]</scope>
    <source>
        <strain evidence="2 3">SAG 48.87</strain>
    </source>
</reference>
<gene>
    <name evidence="2" type="ORF">MNEG_15008</name>
</gene>
<feature type="region of interest" description="Disordered" evidence="1">
    <location>
        <begin position="67"/>
        <end position="90"/>
    </location>
</feature>
<dbReference type="AlphaFoldDB" id="A0A0D2LTA2"/>
<accession>A0A0D2LTA2</accession>
<protein>
    <submittedName>
        <fullName evidence="2">Uncharacterized protein</fullName>
    </submittedName>
</protein>
<dbReference type="RefSeq" id="XP_013891976.1">
    <property type="nucleotide sequence ID" value="XM_014036522.1"/>
</dbReference>
<dbReference type="GeneID" id="25732626"/>
<evidence type="ECO:0000313" key="2">
    <source>
        <dbReference type="EMBL" id="KIY92956.1"/>
    </source>
</evidence>
<name>A0A0D2LTA2_9CHLO</name>
<evidence type="ECO:0000313" key="3">
    <source>
        <dbReference type="Proteomes" id="UP000054498"/>
    </source>
</evidence>
<sequence>MDAAAWDASLARLRNPHGLEPVRLPFEVKLFTHIPVVVGAHISIVSGHPMDIAARVYTEATADAAAAGRAAEEEEGAAAGPREMEGPAAAALPQAEAARGGLHLGVLVDTMFED</sequence>
<feature type="compositionally biased region" description="Low complexity" evidence="1">
    <location>
        <begin position="77"/>
        <end position="90"/>
    </location>
</feature>
<proteinExistence type="predicted"/>